<dbReference type="GeneID" id="20229327"/>
<accession>F0Y873</accession>
<dbReference type="eggNOG" id="KOG0118">
    <property type="taxonomic scope" value="Eukaryota"/>
</dbReference>
<dbReference type="InParanoid" id="F0Y873"/>
<dbReference type="Gene3D" id="3.30.70.330">
    <property type="match status" value="1"/>
</dbReference>
<keyword evidence="1 2" id="KW-0694">RNA-binding</keyword>
<reference evidence="4 5" key="1">
    <citation type="journal article" date="2011" name="Proc. Natl. Acad. Sci. U.S.A.">
        <title>Niche of harmful alga Aureococcus anophagefferens revealed through ecogenomics.</title>
        <authorList>
            <person name="Gobler C.J."/>
            <person name="Berry D.L."/>
            <person name="Dyhrman S.T."/>
            <person name="Wilhelm S.W."/>
            <person name="Salamov A."/>
            <person name="Lobanov A.V."/>
            <person name="Zhang Y."/>
            <person name="Collier J.L."/>
            <person name="Wurch L.L."/>
            <person name="Kustka A.B."/>
            <person name="Dill B.D."/>
            <person name="Shah M."/>
            <person name="VerBerkmoes N.C."/>
            <person name="Kuo A."/>
            <person name="Terry A."/>
            <person name="Pangilinan J."/>
            <person name="Lindquist E.A."/>
            <person name="Lucas S."/>
            <person name="Paulsen I.T."/>
            <person name="Hattenrath-Lehmann T.K."/>
            <person name="Talmage S.C."/>
            <person name="Walker E.A."/>
            <person name="Koch F."/>
            <person name="Burson A.M."/>
            <person name="Marcoval M.A."/>
            <person name="Tang Y.Z."/>
            <person name="Lecleir G.R."/>
            <person name="Coyne K.J."/>
            <person name="Berg G.M."/>
            <person name="Bertrand E.M."/>
            <person name="Saito M.A."/>
            <person name="Gladyshev V.N."/>
            <person name="Grigoriev I.V."/>
        </authorList>
    </citation>
    <scope>NUCLEOTIDE SEQUENCE [LARGE SCALE GENOMIC DNA]</scope>
    <source>
        <strain evidence="5">CCMP 1984</strain>
    </source>
</reference>
<dbReference type="PROSITE" id="PS50102">
    <property type="entry name" value="RRM"/>
    <property type="match status" value="1"/>
</dbReference>
<evidence type="ECO:0000259" key="3">
    <source>
        <dbReference type="PROSITE" id="PS50102"/>
    </source>
</evidence>
<dbReference type="PANTHER" id="PTHR48027">
    <property type="entry name" value="HETEROGENEOUS NUCLEAR RIBONUCLEOPROTEIN 87F-RELATED"/>
    <property type="match status" value="1"/>
</dbReference>
<sequence>DRADKVFVGNLPFSTTSAGLRAMFERYEIKGAKIVADRATNRSKGFGFVTFATEADAAAAVQAFAGVSVEGRPLSVRFATRRGTGKVGG</sequence>
<dbReference type="InterPro" id="IPR012677">
    <property type="entry name" value="Nucleotide-bd_a/b_plait_sf"/>
</dbReference>
<dbReference type="KEGG" id="aaf:AURANDRAFT_8994"/>
<dbReference type="RefSeq" id="XP_009036748.1">
    <property type="nucleotide sequence ID" value="XM_009038500.1"/>
</dbReference>
<evidence type="ECO:0000256" key="2">
    <source>
        <dbReference type="PROSITE-ProRule" id="PRU00176"/>
    </source>
</evidence>
<dbReference type="AlphaFoldDB" id="F0Y873"/>
<dbReference type="EMBL" id="GL833127">
    <property type="protein sequence ID" value="EGB08763.1"/>
    <property type="molecule type" value="Genomic_DNA"/>
</dbReference>
<dbReference type="InterPro" id="IPR052462">
    <property type="entry name" value="SLIRP/GR-RBP-like"/>
</dbReference>
<dbReference type="SUPFAM" id="SSF54928">
    <property type="entry name" value="RNA-binding domain, RBD"/>
    <property type="match status" value="1"/>
</dbReference>
<evidence type="ECO:0000256" key="1">
    <source>
        <dbReference type="ARBA" id="ARBA00022884"/>
    </source>
</evidence>
<keyword evidence="5" id="KW-1185">Reference proteome</keyword>
<evidence type="ECO:0000313" key="5">
    <source>
        <dbReference type="Proteomes" id="UP000002729"/>
    </source>
</evidence>
<gene>
    <name evidence="4" type="ORF">AURANDRAFT_8994</name>
</gene>
<feature type="domain" description="RRM" evidence="3">
    <location>
        <begin position="4"/>
        <end position="81"/>
    </location>
</feature>
<dbReference type="SMART" id="SM00360">
    <property type="entry name" value="RRM"/>
    <property type="match status" value="1"/>
</dbReference>
<dbReference type="OrthoDB" id="201217at2759"/>
<dbReference type="Proteomes" id="UP000002729">
    <property type="component" value="Unassembled WGS sequence"/>
</dbReference>
<name>F0Y873_AURAN</name>
<feature type="non-terminal residue" evidence="4">
    <location>
        <position position="1"/>
    </location>
</feature>
<evidence type="ECO:0000313" key="4">
    <source>
        <dbReference type="EMBL" id="EGB08763.1"/>
    </source>
</evidence>
<dbReference type="InterPro" id="IPR000504">
    <property type="entry name" value="RRM_dom"/>
</dbReference>
<protein>
    <recommendedName>
        <fullName evidence="3">RRM domain-containing protein</fullName>
    </recommendedName>
</protein>
<proteinExistence type="predicted"/>
<feature type="non-terminal residue" evidence="4">
    <location>
        <position position="89"/>
    </location>
</feature>
<organism evidence="5">
    <name type="scientific">Aureococcus anophagefferens</name>
    <name type="common">Harmful bloom alga</name>
    <dbReference type="NCBI Taxonomy" id="44056"/>
    <lineage>
        <taxon>Eukaryota</taxon>
        <taxon>Sar</taxon>
        <taxon>Stramenopiles</taxon>
        <taxon>Ochrophyta</taxon>
        <taxon>Pelagophyceae</taxon>
        <taxon>Pelagomonadales</taxon>
        <taxon>Pelagomonadaceae</taxon>
        <taxon>Aureococcus</taxon>
    </lineage>
</organism>
<dbReference type="InterPro" id="IPR035979">
    <property type="entry name" value="RBD_domain_sf"/>
</dbReference>
<dbReference type="GO" id="GO:0003723">
    <property type="term" value="F:RNA binding"/>
    <property type="evidence" value="ECO:0007669"/>
    <property type="project" value="UniProtKB-UniRule"/>
</dbReference>
<dbReference type="Pfam" id="PF00076">
    <property type="entry name" value="RRM_1"/>
    <property type="match status" value="1"/>
</dbReference>
<dbReference type="OMA" id="PENQCKG"/>